<protein>
    <submittedName>
        <fullName evidence="2">Hydroxyquinol 1,2-dioxygenase</fullName>
    </submittedName>
</protein>
<feature type="chain" id="PRO_5046569289" evidence="1">
    <location>
        <begin position="26"/>
        <end position="110"/>
    </location>
</feature>
<gene>
    <name evidence="2" type="ORF">BKK80_32455</name>
</gene>
<proteinExistence type="predicted"/>
<dbReference type="EMBL" id="CP017755">
    <property type="protein sequence ID" value="AOZ10312.1"/>
    <property type="molecule type" value="Genomic_DNA"/>
</dbReference>
<reference evidence="2 3" key="1">
    <citation type="submission" date="2016-10" db="EMBL/GenBank/DDBJ databases">
        <title>Complete genome sequences of three Cupriavidus strains isolated from various Malaysian environments.</title>
        <authorList>
            <person name="Abdullah A.A.-A."/>
            <person name="Shafie N.A.H."/>
            <person name="Lau N.S."/>
        </authorList>
    </citation>
    <scope>NUCLEOTIDE SEQUENCE [LARGE SCALE GENOMIC DNA]</scope>
    <source>
        <strain evidence="2 3">USMAA1020</strain>
    </source>
</reference>
<dbReference type="Proteomes" id="UP000177515">
    <property type="component" value="Chromosome 2"/>
</dbReference>
<evidence type="ECO:0000256" key="1">
    <source>
        <dbReference type="SAM" id="SignalP"/>
    </source>
</evidence>
<organism evidence="2 3">
    <name type="scientific">Cupriavidus malaysiensis</name>
    <dbReference type="NCBI Taxonomy" id="367825"/>
    <lineage>
        <taxon>Bacteria</taxon>
        <taxon>Pseudomonadati</taxon>
        <taxon>Pseudomonadota</taxon>
        <taxon>Betaproteobacteria</taxon>
        <taxon>Burkholderiales</taxon>
        <taxon>Burkholderiaceae</taxon>
        <taxon>Cupriavidus</taxon>
    </lineage>
</organism>
<feature type="signal peptide" evidence="1">
    <location>
        <begin position="1"/>
        <end position="25"/>
    </location>
</feature>
<sequence>MSNNFAKRLVLAASLVVAATAAATAAAGAQASVLGARNPYADGARAAQDSRDVFSEGARAVQDQRSPYVDGARNVNAYGDGARTVAGMDRTGVSAEPARAADPYLDGAYA</sequence>
<keyword evidence="3" id="KW-1185">Reference proteome</keyword>
<keyword evidence="1" id="KW-0732">Signal</keyword>
<evidence type="ECO:0000313" key="3">
    <source>
        <dbReference type="Proteomes" id="UP000177515"/>
    </source>
</evidence>
<evidence type="ECO:0000313" key="2">
    <source>
        <dbReference type="EMBL" id="AOZ10312.1"/>
    </source>
</evidence>
<accession>A0ABN4TSR1</accession>
<name>A0ABN4TSR1_9BURK</name>
<dbReference type="RefSeq" id="WP_071072800.1">
    <property type="nucleotide sequence ID" value="NZ_CP017755.1"/>
</dbReference>